<evidence type="ECO:0000313" key="2">
    <source>
        <dbReference type="Proteomes" id="UP000637643"/>
    </source>
</evidence>
<keyword evidence="2" id="KW-1185">Reference proteome</keyword>
<sequence>MGATREEIDKETKDDENQIEHFKNAANHGGQVLYVEGMQHYNFADAQFLSPILRLIGMTGNMSTARAASIVNHYTLDFFDKYLKNKNGSLLEGPNNEYPEVKMGTFLFGEDSK</sequence>
<gene>
    <name evidence="1" type="ORF">GCM10010912_48810</name>
</gene>
<dbReference type="InterPro" id="IPR029058">
    <property type="entry name" value="AB_hydrolase_fold"/>
</dbReference>
<organism evidence="1 2">
    <name type="scientific">Paenibacillus albidus</name>
    <dbReference type="NCBI Taxonomy" id="2041023"/>
    <lineage>
        <taxon>Bacteria</taxon>
        <taxon>Bacillati</taxon>
        <taxon>Bacillota</taxon>
        <taxon>Bacilli</taxon>
        <taxon>Bacillales</taxon>
        <taxon>Paenibacillaceae</taxon>
        <taxon>Paenibacillus</taxon>
    </lineage>
</organism>
<dbReference type="Gene3D" id="3.40.50.1820">
    <property type="entry name" value="alpha/beta hydrolase"/>
    <property type="match status" value="1"/>
</dbReference>
<evidence type="ECO:0008006" key="3">
    <source>
        <dbReference type="Google" id="ProtNLM"/>
    </source>
</evidence>
<reference evidence="1" key="1">
    <citation type="journal article" date="2014" name="Int. J. Syst. Evol. Microbiol.">
        <title>Complete genome sequence of Corynebacterium casei LMG S-19264T (=DSM 44701T), isolated from a smear-ripened cheese.</title>
        <authorList>
            <consortium name="US DOE Joint Genome Institute (JGI-PGF)"/>
            <person name="Walter F."/>
            <person name="Albersmeier A."/>
            <person name="Kalinowski J."/>
            <person name="Ruckert C."/>
        </authorList>
    </citation>
    <scope>NUCLEOTIDE SEQUENCE</scope>
    <source>
        <strain evidence="1">CGMCC 1.16134</strain>
    </source>
</reference>
<dbReference type="RefSeq" id="WP_229696317.1">
    <property type="nucleotide sequence ID" value="NZ_BMKR01000027.1"/>
</dbReference>
<dbReference type="Proteomes" id="UP000637643">
    <property type="component" value="Unassembled WGS sequence"/>
</dbReference>
<evidence type="ECO:0000313" key="1">
    <source>
        <dbReference type="EMBL" id="GGF98379.1"/>
    </source>
</evidence>
<accession>A0A917FSI8</accession>
<dbReference type="AlphaFoldDB" id="A0A917FSI8"/>
<proteinExistence type="predicted"/>
<name>A0A917FSI8_9BACL</name>
<dbReference type="EMBL" id="BMKR01000027">
    <property type="protein sequence ID" value="GGF98379.1"/>
    <property type="molecule type" value="Genomic_DNA"/>
</dbReference>
<reference evidence="1" key="2">
    <citation type="submission" date="2020-09" db="EMBL/GenBank/DDBJ databases">
        <authorList>
            <person name="Sun Q."/>
            <person name="Zhou Y."/>
        </authorList>
    </citation>
    <scope>NUCLEOTIDE SEQUENCE</scope>
    <source>
        <strain evidence="1">CGMCC 1.16134</strain>
    </source>
</reference>
<protein>
    <recommendedName>
        <fullName evidence="3">Alpha/beta hydrolase</fullName>
    </recommendedName>
</protein>
<comment type="caution">
    <text evidence="1">The sequence shown here is derived from an EMBL/GenBank/DDBJ whole genome shotgun (WGS) entry which is preliminary data.</text>
</comment>